<reference evidence="1" key="1">
    <citation type="submission" date="2024-12" db="EMBL/GenBank/DDBJ databases">
        <authorList>
            <person name="Wu N."/>
        </authorList>
    </citation>
    <scope>NUCLEOTIDE SEQUENCE</scope>
    <source>
        <strain evidence="1">P15</strain>
    </source>
</reference>
<accession>A0ACC7NV63</accession>
<sequence length="245" mass="27325">MSPRKKEQNEQVRQARKQEILDAALSVYVRLGYNGTDMDIVAAEAGLAKGLMYYYFKTKRELFRAMFEEVMDKAMAFHHRFASECAGLGPVEWLAAYTWRMFGLAGSDPRVIQFSMRLPFDAHAVFGPDQWQEGMKRSAVHLEAIAAAIRKGVEQGEIRQVDPVFAANCFWTVYVANLFQFTRMIGAGVTGHQSFSQREDSGMAEAAREVAAFCFGGLGVPEARWRPALSRAMESMGAEGGVAEE</sequence>
<dbReference type="Proteomes" id="UP001631969">
    <property type="component" value="Unassembled WGS sequence"/>
</dbReference>
<name>A0ACC7NV63_9BACL</name>
<gene>
    <name evidence="1" type="ORF">ACI1P1_09660</name>
</gene>
<organism evidence="1 2">
    <name type="scientific">Paenibacillus mesotrionivorans</name>
    <dbReference type="NCBI Taxonomy" id="3160968"/>
    <lineage>
        <taxon>Bacteria</taxon>
        <taxon>Bacillati</taxon>
        <taxon>Bacillota</taxon>
        <taxon>Bacilli</taxon>
        <taxon>Bacillales</taxon>
        <taxon>Paenibacillaceae</taxon>
        <taxon>Paenibacillus</taxon>
    </lineage>
</organism>
<evidence type="ECO:0000313" key="1">
    <source>
        <dbReference type="EMBL" id="MFM9328553.1"/>
    </source>
</evidence>
<proteinExistence type="predicted"/>
<keyword evidence="2" id="KW-1185">Reference proteome</keyword>
<evidence type="ECO:0000313" key="2">
    <source>
        <dbReference type="Proteomes" id="UP001631969"/>
    </source>
</evidence>
<protein>
    <submittedName>
        <fullName evidence="1">TetR/AcrR family transcriptional regulator</fullName>
    </submittedName>
</protein>
<dbReference type="EMBL" id="JBJURJ010000005">
    <property type="protein sequence ID" value="MFM9328553.1"/>
    <property type="molecule type" value="Genomic_DNA"/>
</dbReference>
<comment type="caution">
    <text evidence="1">The sequence shown here is derived from an EMBL/GenBank/DDBJ whole genome shotgun (WGS) entry which is preliminary data.</text>
</comment>